<dbReference type="EMBL" id="AUZY01008329">
    <property type="protein sequence ID" value="EQD46276.1"/>
    <property type="molecule type" value="Genomic_DNA"/>
</dbReference>
<protein>
    <recommendedName>
        <fullName evidence="5">alanine--glyoxylate transaminase</fullName>
        <ecNumber evidence="5">2.6.1.44</ecNumber>
    </recommendedName>
</protein>
<dbReference type="AlphaFoldDB" id="T0ZDR5"/>
<comment type="caution">
    <text evidence="8">The sequence shown here is derived from an EMBL/GenBank/DDBJ whole genome shotgun (WGS) entry which is preliminary data.</text>
</comment>
<evidence type="ECO:0000256" key="7">
    <source>
        <dbReference type="ARBA" id="ARBA00022679"/>
    </source>
</evidence>
<dbReference type="SUPFAM" id="SSF53383">
    <property type="entry name" value="PLP-dependent transferases"/>
    <property type="match status" value="1"/>
</dbReference>
<evidence type="ECO:0000256" key="2">
    <source>
        <dbReference type="ARBA" id="ARBA00004173"/>
    </source>
</evidence>
<evidence type="ECO:0000313" key="8">
    <source>
        <dbReference type="EMBL" id="EQD46276.1"/>
    </source>
</evidence>
<accession>T0ZDR5</accession>
<dbReference type="InterPro" id="IPR015422">
    <property type="entry name" value="PyrdxlP-dep_Trfase_small"/>
</dbReference>
<dbReference type="GO" id="GO:0005739">
    <property type="term" value="C:mitochondrion"/>
    <property type="evidence" value="ECO:0007669"/>
    <property type="project" value="UniProtKB-SubCell"/>
</dbReference>
<dbReference type="PANTHER" id="PTHR45688:SF3">
    <property type="entry name" value="ALANINE--GLYOXYLATE AMINOTRANSFERASE 2, MITOCHONDRIAL"/>
    <property type="match status" value="1"/>
</dbReference>
<comment type="subcellular location">
    <subcellularLocation>
        <location evidence="2">Mitochondrion</location>
    </subcellularLocation>
</comment>
<proteinExistence type="inferred from homology"/>
<dbReference type="Gene3D" id="3.90.1150.10">
    <property type="entry name" value="Aspartate Aminotransferase, domain 1"/>
    <property type="match status" value="1"/>
</dbReference>
<comment type="similarity">
    <text evidence="3">Belongs to the class-III pyridoxal-phosphate-dependent aminotransferase family.</text>
</comment>
<comment type="subunit">
    <text evidence="4">Homotetramer.</text>
</comment>
<keyword evidence="8" id="KW-0413">Isomerase</keyword>
<dbReference type="InterPro" id="IPR005814">
    <property type="entry name" value="Aminotrans_3"/>
</dbReference>
<dbReference type="Pfam" id="PF00202">
    <property type="entry name" value="Aminotran_3"/>
    <property type="match status" value="1"/>
</dbReference>
<dbReference type="GO" id="GO:0016853">
    <property type="term" value="F:isomerase activity"/>
    <property type="evidence" value="ECO:0007669"/>
    <property type="project" value="UniProtKB-KW"/>
</dbReference>
<evidence type="ECO:0000256" key="1">
    <source>
        <dbReference type="ARBA" id="ARBA00001933"/>
    </source>
</evidence>
<organism evidence="8">
    <name type="scientific">mine drainage metagenome</name>
    <dbReference type="NCBI Taxonomy" id="410659"/>
    <lineage>
        <taxon>unclassified sequences</taxon>
        <taxon>metagenomes</taxon>
        <taxon>ecological metagenomes</taxon>
    </lineage>
</organism>
<evidence type="ECO:0000256" key="3">
    <source>
        <dbReference type="ARBA" id="ARBA00008954"/>
    </source>
</evidence>
<dbReference type="GO" id="GO:0008453">
    <property type="term" value="F:alanine-glyoxylate transaminase activity"/>
    <property type="evidence" value="ECO:0007669"/>
    <property type="project" value="UniProtKB-EC"/>
</dbReference>
<dbReference type="InterPro" id="IPR015424">
    <property type="entry name" value="PyrdxlP-dep_Trfase"/>
</dbReference>
<dbReference type="GO" id="GO:0030170">
    <property type="term" value="F:pyridoxal phosphate binding"/>
    <property type="evidence" value="ECO:0007669"/>
    <property type="project" value="InterPro"/>
</dbReference>
<evidence type="ECO:0000256" key="6">
    <source>
        <dbReference type="ARBA" id="ARBA00022576"/>
    </source>
</evidence>
<dbReference type="EC" id="2.6.1.44" evidence="5"/>
<evidence type="ECO:0000256" key="5">
    <source>
        <dbReference type="ARBA" id="ARBA00013049"/>
    </source>
</evidence>
<reference evidence="8" key="1">
    <citation type="submission" date="2013-08" db="EMBL/GenBank/DDBJ databases">
        <authorList>
            <person name="Mendez C."/>
            <person name="Richter M."/>
            <person name="Ferrer M."/>
            <person name="Sanchez J."/>
        </authorList>
    </citation>
    <scope>NUCLEOTIDE SEQUENCE</scope>
</reference>
<gene>
    <name evidence="8" type="ORF">B1B_12689</name>
</gene>
<name>T0ZDR5_9ZZZZ</name>
<reference evidence="8" key="2">
    <citation type="journal article" date="2014" name="ISME J.">
        <title>Microbial stratification in low pH oxic and suboxic macroscopic growths along an acid mine drainage.</title>
        <authorList>
            <person name="Mendez-Garcia C."/>
            <person name="Mesa V."/>
            <person name="Sprenger R.R."/>
            <person name="Richter M."/>
            <person name="Diez M.S."/>
            <person name="Solano J."/>
            <person name="Bargiela R."/>
            <person name="Golyshina O.V."/>
            <person name="Manteca A."/>
            <person name="Ramos J.L."/>
            <person name="Gallego J.R."/>
            <person name="Llorente I."/>
            <person name="Martins Dos Santos V.A."/>
            <person name="Jensen O.N."/>
            <person name="Pelaez A.I."/>
            <person name="Sanchez J."/>
            <person name="Ferrer M."/>
        </authorList>
    </citation>
    <scope>NUCLEOTIDE SEQUENCE</scope>
</reference>
<evidence type="ECO:0000256" key="4">
    <source>
        <dbReference type="ARBA" id="ARBA00011881"/>
    </source>
</evidence>
<dbReference type="PANTHER" id="PTHR45688">
    <property type="match status" value="1"/>
</dbReference>
<keyword evidence="6 8" id="KW-0032">Aminotransferase</keyword>
<keyword evidence="7 8" id="KW-0808">Transferase</keyword>
<sequence length="89" mass="9165">MVADVRGKGLMIGVELVVPGTNQPDDRAASAVLQAARDVGLLIGRGGLYGNVLRISPPMSITGAVADDGADRLLVALREVNQERAGDAL</sequence>
<comment type="cofactor">
    <cofactor evidence="1">
        <name>pyridoxal 5'-phosphate</name>
        <dbReference type="ChEBI" id="CHEBI:597326"/>
    </cofactor>
</comment>